<name>E6Q2R1_9ZZZZ</name>
<evidence type="ECO:0000313" key="1">
    <source>
        <dbReference type="EMBL" id="CBI01471.1"/>
    </source>
</evidence>
<dbReference type="Pfam" id="PF10387">
    <property type="entry name" value="DUF2442"/>
    <property type="match status" value="1"/>
</dbReference>
<proteinExistence type="predicted"/>
<dbReference type="InterPro" id="IPR018841">
    <property type="entry name" value="DUF2442"/>
</dbReference>
<dbReference type="Gene3D" id="3.30.2020.40">
    <property type="entry name" value="Uncharacterised protein PF10387, DUF2442"/>
    <property type="match status" value="1"/>
</dbReference>
<reference evidence="1" key="1">
    <citation type="submission" date="2009-10" db="EMBL/GenBank/DDBJ databases">
        <title>Diversity of trophic interactions inside an arsenic-rich microbial ecosystem.</title>
        <authorList>
            <person name="Bertin P.N."/>
            <person name="Heinrich-Salmeron A."/>
            <person name="Pelletier E."/>
            <person name="Goulhen-Chollet F."/>
            <person name="Arsene-Ploetze F."/>
            <person name="Gallien S."/>
            <person name="Calteau A."/>
            <person name="Vallenet D."/>
            <person name="Casiot C."/>
            <person name="Chane-Woon-Ming B."/>
            <person name="Giloteaux L."/>
            <person name="Barakat M."/>
            <person name="Bonnefoy V."/>
            <person name="Bruneel O."/>
            <person name="Chandler M."/>
            <person name="Cleiss J."/>
            <person name="Duran R."/>
            <person name="Elbaz-Poulichet F."/>
            <person name="Fonknechten N."/>
            <person name="Lauga B."/>
            <person name="Mornico D."/>
            <person name="Ortet P."/>
            <person name="Schaeffer C."/>
            <person name="Siguier P."/>
            <person name="Alexander Thil Smith A."/>
            <person name="Van Dorsselaer A."/>
            <person name="Weissenbach J."/>
            <person name="Medigue C."/>
            <person name="Le Paslier D."/>
        </authorList>
    </citation>
    <scope>NUCLEOTIDE SEQUENCE</scope>
</reference>
<comment type="caution">
    <text evidence="1">The sequence shown here is derived from an EMBL/GenBank/DDBJ whole genome shotgun (WGS) entry which is preliminary data.</text>
</comment>
<dbReference type="AlphaFoldDB" id="E6Q2R1"/>
<sequence length="139" mass="15051">MDVTDAQIDLAIARGNVYEENPFRPRAIAARYRAKDDIIAIKLATGVELAIPRKLLQGLANADPRDVAQIEIEDAGVSLHWEALDVDHYVPGLIDGVFGTRKWMSEAGKIGGLSRSAAKVRAARSNGRKGGRPRKHAGV</sequence>
<protein>
    <recommendedName>
        <fullName evidence="2">DUF2442 domain-containing protein</fullName>
    </recommendedName>
</protein>
<dbReference type="EMBL" id="CABO01000019">
    <property type="protein sequence ID" value="CBI01471.1"/>
    <property type="molecule type" value="Genomic_DNA"/>
</dbReference>
<accession>E6Q2R1</accession>
<organism evidence="1">
    <name type="scientific">mine drainage metagenome</name>
    <dbReference type="NCBI Taxonomy" id="410659"/>
    <lineage>
        <taxon>unclassified sequences</taxon>
        <taxon>metagenomes</taxon>
        <taxon>ecological metagenomes</taxon>
    </lineage>
</organism>
<gene>
    <name evidence="1" type="ORF">CARN4_1792</name>
</gene>
<evidence type="ECO:0008006" key="2">
    <source>
        <dbReference type="Google" id="ProtNLM"/>
    </source>
</evidence>